<keyword evidence="3" id="KW-1185">Reference proteome</keyword>
<gene>
    <name evidence="2" type="ORF">SARC_04414</name>
</gene>
<dbReference type="InterPro" id="IPR013087">
    <property type="entry name" value="Znf_C2H2_type"/>
</dbReference>
<evidence type="ECO:0000259" key="1">
    <source>
        <dbReference type="PROSITE" id="PS00028"/>
    </source>
</evidence>
<evidence type="ECO:0000313" key="2">
    <source>
        <dbReference type="EMBL" id="KNC83318.1"/>
    </source>
</evidence>
<dbReference type="AlphaFoldDB" id="A0A0L0G4X1"/>
<proteinExistence type="predicted"/>
<feature type="domain" description="C2H2-type" evidence="1">
    <location>
        <begin position="98"/>
        <end position="121"/>
    </location>
</feature>
<name>A0A0L0G4X1_9EUKA</name>
<evidence type="ECO:0000313" key="3">
    <source>
        <dbReference type="Proteomes" id="UP000054560"/>
    </source>
</evidence>
<sequence length="206" mass="23508">MKLLHRFSTRRRSAPTKNALADSPSLPLDYLNFLDTLNSYTPRWKRISVFSRTNNHLSFACLACDTPSHHSSLAALQDHVKRTHDIIIVCMRGNKQRCRCDECDLEVDSLSLLELHIELRHAIDEENGSSISENEAVDLTKEIWYKVENEDQSVKKESVVKPCMECRSIIDMFKATGLKEGDEGTSRFQATFQSHLRLDHGVTVFG</sequence>
<dbReference type="GeneID" id="25904918"/>
<dbReference type="RefSeq" id="XP_014157220.1">
    <property type="nucleotide sequence ID" value="XM_014301745.1"/>
</dbReference>
<dbReference type="Gene3D" id="3.30.160.60">
    <property type="entry name" value="Classic Zinc Finger"/>
    <property type="match status" value="1"/>
</dbReference>
<protein>
    <recommendedName>
        <fullName evidence="1">C2H2-type domain-containing protein</fullName>
    </recommendedName>
</protein>
<dbReference type="EMBL" id="KQ241843">
    <property type="protein sequence ID" value="KNC83318.1"/>
    <property type="molecule type" value="Genomic_DNA"/>
</dbReference>
<dbReference type="Proteomes" id="UP000054560">
    <property type="component" value="Unassembled WGS sequence"/>
</dbReference>
<accession>A0A0L0G4X1</accession>
<reference evidence="2 3" key="1">
    <citation type="submission" date="2011-02" db="EMBL/GenBank/DDBJ databases">
        <title>The Genome Sequence of Sphaeroforma arctica JP610.</title>
        <authorList>
            <consortium name="The Broad Institute Genome Sequencing Platform"/>
            <person name="Russ C."/>
            <person name="Cuomo C."/>
            <person name="Young S.K."/>
            <person name="Zeng Q."/>
            <person name="Gargeya S."/>
            <person name="Alvarado L."/>
            <person name="Berlin A."/>
            <person name="Chapman S.B."/>
            <person name="Chen Z."/>
            <person name="Freedman E."/>
            <person name="Gellesch M."/>
            <person name="Goldberg J."/>
            <person name="Griggs A."/>
            <person name="Gujja S."/>
            <person name="Heilman E."/>
            <person name="Heiman D."/>
            <person name="Howarth C."/>
            <person name="Mehta T."/>
            <person name="Neiman D."/>
            <person name="Pearson M."/>
            <person name="Roberts A."/>
            <person name="Saif S."/>
            <person name="Shea T."/>
            <person name="Shenoy N."/>
            <person name="Sisk P."/>
            <person name="Stolte C."/>
            <person name="Sykes S."/>
            <person name="White J."/>
            <person name="Yandava C."/>
            <person name="Burger G."/>
            <person name="Gray M.W."/>
            <person name="Holland P.W.H."/>
            <person name="King N."/>
            <person name="Lang F.B.F."/>
            <person name="Roger A.J."/>
            <person name="Ruiz-Trillo I."/>
            <person name="Haas B."/>
            <person name="Nusbaum C."/>
            <person name="Birren B."/>
        </authorList>
    </citation>
    <scope>NUCLEOTIDE SEQUENCE [LARGE SCALE GENOMIC DNA]</scope>
    <source>
        <strain evidence="2 3">JP610</strain>
    </source>
</reference>
<organism evidence="2 3">
    <name type="scientific">Sphaeroforma arctica JP610</name>
    <dbReference type="NCBI Taxonomy" id="667725"/>
    <lineage>
        <taxon>Eukaryota</taxon>
        <taxon>Ichthyosporea</taxon>
        <taxon>Ichthyophonida</taxon>
        <taxon>Sphaeroforma</taxon>
    </lineage>
</organism>
<dbReference type="PROSITE" id="PS00028">
    <property type="entry name" value="ZINC_FINGER_C2H2_1"/>
    <property type="match status" value="1"/>
</dbReference>